<name>A0AAV4VXR4_CAEEX</name>
<comment type="caution">
    <text evidence="1">The sequence shown here is derived from an EMBL/GenBank/DDBJ whole genome shotgun (WGS) entry which is preliminary data.</text>
</comment>
<keyword evidence="2" id="KW-1185">Reference proteome</keyword>
<gene>
    <name evidence="1" type="ORF">CEXT_793631</name>
</gene>
<reference evidence="1 2" key="1">
    <citation type="submission" date="2021-06" db="EMBL/GenBank/DDBJ databases">
        <title>Caerostris extrusa draft genome.</title>
        <authorList>
            <person name="Kono N."/>
            <person name="Arakawa K."/>
        </authorList>
    </citation>
    <scope>NUCLEOTIDE SEQUENCE [LARGE SCALE GENOMIC DNA]</scope>
</reference>
<proteinExistence type="predicted"/>
<dbReference type="Proteomes" id="UP001054945">
    <property type="component" value="Unassembled WGS sequence"/>
</dbReference>
<evidence type="ECO:0000313" key="2">
    <source>
        <dbReference type="Proteomes" id="UP001054945"/>
    </source>
</evidence>
<organism evidence="1 2">
    <name type="scientific">Caerostris extrusa</name>
    <name type="common">Bark spider</name>
    <name type="synonym">Caerostris bankana</name>
    <dbReference type="NCBI Taxonomy" id="172846"/>
    <lineage>
        <taxon>Eukaryota</taxon>
        <taxon>Metazoa</taxon>
        <taxon>Ecdysozoa</taxon>
        <taxon>Arthropoda</taxon>
        <taxon>Chelicerata</taxon>
        <taxon>Arachnida</taxon>
        <taxon>Araneae</taxon>
        <taxon>Araneomorphae</taxon>
        <taxon>Entelegynae</taxon>
        <taxon>Araneoidea</taxon>
        <taxon>Araneidae</taxon>
        <taxon>Caerostris</taxon>
    </lineage>
</organism>
<accession>A0AAV4VXR4</accession>
<sequence length="128" mass="15101">MEFNSGGHDSLNRSFKRRADDCLQNDVQNFFHPDWVGLAERAWFETHQLKFKRKFAMLQGCTPQFCRPEIPSFELEKKWRTFRTLPLRAPCVKLLYLSSIQEDSVSVVYARGLLYLSSIQKDFYICLV</sequence>
<dbReference type="EMBL" id="BPLR01015315">
    <property type="protein sequence ID" value="GIY75246.1"/>
    <property type="molecule type" value="Genomic_DNA"/>
</dbReference>
<dbReference type="AlphaFoldDB" id="A0AAV4VXR4"/>
<evidence type="ECO:0000313" key="1">
    <source>
        <dbReference type="EMBL" id="GIY75246.1"/>
    </source>
</evidence>
<protein>
    <submittedName>
        <fullName evidence="1">Uncharacterized protein</fullName>
    </submittedName>
</protein>